<accession>A0ABW9UZJ0</accession>
<dbReference type="EMBL" id="WTYO01000004">
    <property type="protein sequence ID" value="MXO69267.1"/>
    <property type="molecule type" value="Genomic_DNA"/>
</dbReference>
<dbReference type="RefSeq" id="WP_160733886.1">
    <property type="nucleotide sequence ID" value="NZ_WTYO01000004.1"/>
</dbReference>
<evidence type="ECO:0000313" key="3">
    <source>
        <dbReference type="Proteomes" id="UP000444401"/>
    </source>
</evidence>
<feature type="compositionally biased region" description="Basic and acidic residues" evidence="1">
    <location>
        <begin position="75"/>
        <end position="85"/>
    </location>
</feature>
<proteinExistence type="predicted"/>
<organism evidence="2 3">
    <name type="scientific">Pelagerythrobacter marinus</name>
    <dbReference type="NCBI Taxonomy" id="538382"/>
    <lineage>
        <taxon>Bacteria</taxon>
        <taxon>Pseudomonadati</taxon>
        <taxon>Pseudomonadota</taxon>
        <taxon>Alphaproteobacteria</taxon>
        <taxon>Sphingomonadales</taxon>
        <taxon>Erythrobacteraceae</taxon>
        <taxon>Pelagerythrobacter</taxon>
    </lineage>
</organism>
<sequence length="223" mass="23854">MSDANFASLNSSLLARKGGARPAMRPQSALVGGQMPAEGIEDLGWNDMGEEPEPPREADVLQLTPSPANPATAAEAREIDHEAKDQLGVGSDEPEAAAWQAEAPAPQSRSEESQPGEDTADETPAEPAVRRQQAEIAQRMGAEIERAAPPARRSALARGKRAAFTLRLDGDRHLKLRLACTVRNRSAQQIVTEALDTLLGTMPELDNLAAQIERPAGNMGKNR</sequence>
<feature type="compositionally biased region" description="Low complexity" evidence="1">
    <location>
        <begin position="96"/>
        <end position="107"/>
    </location>
</feature>
<comment type="caution">
    <text evidence="2">The sequence shown here is derived from an EMBL/GenBank/DDBJ whole genome shotgun (WGS) entry which is preliminary data.</text>
</comment>
<keyword evidence="3" id="KW-1185">Reference proteome</keyword>
<name>A0ABW9UZJ0_9SPHN</name>
<protein>
    <submittedName>
        <fullName evidence="2">Uncharacterized protein</fullName>
    </submittedName>
</protein>
<feature type="compositionally biased region" description="Acidic residues" evidence="1">
    <location>
        <begin position="114"/>
        <end position="124"/>
    </location>
</feature>
<evidence type="ECO:0000313" key="2">
    <source>
        <dbReference type="EMBL" id="MXO69267.1"/>
    </source>
</evidence>
<gene>
    <name evidence="2" type="ORF">GRI72_10560</name>
</gene>
<dbReference type="Proteomes" id="UP000444401">
    <property type="component" value="Unassembled WGS sequence"/>
</dbReference>
<dbReference type="SUPFAM" id="SSF47598">
    <property type="entry name" value="Ribbon-helix-helix"/>
    <property type="match status" value="1"/>
</dbReference>
<evidence type="ECO:0000256" key="1">
    <source>
        <dbReference type="SAM" id="MobiDB-lite"/>
    </source>
</evidence>
<feature type="region of interest" description="Disordered" evidence="1">
    <location>
        <begin position="16"/>
        <end position="135"/>
    </location>
</feature>
<dbReference type="InterPro" id="IPR010985">
    <property type="entry name" value="Ribbon_hlx_hlx"/>
</dbReference>
<reference evidence="2 3" key="1">
    <citation type="submission" date="2019-12" db="EMBL/GenBank/DDBJ databases">
        <title>Genomic-based taxomic classification of the family Erythrobacteraceae.</title>
        <authorList>
            <person name="Xu L."/>
        </authorList>
    </citation>
    <scope>NUCLEOTIDE SEQUENCE [LARGE SCALE GENOMIC DNA]</scope>
    <source>
        <strain evidence="2 3">H32</strain>
    </source>
</reference>